<feature type="domain" description="HTH araC/xylS-type" evidence="4">
    <location>
        <begin position="196"/>
        <end position="294"/>
    </location>
</feature>
<dbReference type="PRINTS" id="PR00032">
    <property type="entry name" value="HTHARAC"/>
</dbReference>
<organism evidence="5 6">
    <name type="scientific">Chryseolinea serpens</name>
    <dbReference type="NCBI Taxonomy" id="947013"/>
    <lineage>
        <taxon>Bacteria</taxon>
        <taxon>Pseudomonadati</taxon>
        <taxon>Bacteroidota</taxon>
        <taxon>Cytophagia</taxon>
        <taxon>Cytophagales</taxon>
        <taxon>Fulvivirgaceae</taxon>
        <taxon>Chryseolinea</taxon>
    </lineage>
</organism>
<evidence type="ECO:0000256" key="3">
    <source>
        <dbReference type="ARBA" id="ARBA00023163"/>
    </source>
</evidence>
<dbReference type="Pfam" id="PF02311">
    <property type="entry name" value="AraC_binding"/>
    <property type="match status" value="1"/>
</dbReference>
<dbReference type="Pfam" id="PF12833">
    <property type="entry name" value="HTH_18"/>
    <property type="match status" value="1"/>
</dbReference>
<dbReference type="STRING" id="947013.SAMN04488109_3784"/>
<dbReference type="EMBL" id="FQWQ01000002">
    <property type="protein sequence ID" value="SHH34334.1"/>
    <property type="molecule type" value="Genomic_DNA"/>
</dbReference>
<dbReference type="GO" id="GO:0043565">
    <property type="term" value="F:sequence-specific DNA binding"/>
    <property type="evidence" value="ECO:0007669"/>
    <property type="project" value="InterPro"/>
</dbReference>
<accession>A0A1M5S749</accession>
<dbReference type="InterPro" id="IPR014710">
    <property type="entry name" value="RmlC-like_jellyroll"/>
</dbReference>
<dbReference type="Proteomes" id="UP000184212">
    <property type="component" value="Unassembled WGS sequence"/>
</dbReference>
<keyword evidence="2 5" id="KW-0238">DNA-binding</keyword>
<dbReference type="InterPro" id="IPR009057">
    <property type="entry name" value="Homeodomain-like_sf"/>
</dbReference>
<dbReference type="PROSITE" id="PS01124">
    <property type="entry name" value="HTH_ARAC_FAMILY_2"/>
    <property type="match status" value="1"/>
</dbReference>
<evidence type="ECO:0000313" key="5">
    <source>
        <dbReference type="EMBL" id="SHH34334.1"/>
    </source>
</evidence>
<dbReference type="GO" id="GO:0003700">
    <property type="term" value="F:DNA-binding transcription factor activity"/>
    <property type="evidence" value="ECO:0007669"/>
    <property type="project" value="InterPro"/>
</dbReference>
<dbReference type="PANTHER" id="PTHR43280">
    <property type="entry name" value="ARAC-FAMILY TRANSCRIPTIONAL REGULATOR"/>
    <property type="match status" value="1"/>
</dbReference>
<dbReference type="SMART" id="SM00342">
    <property type="entry name" value="HTH_ARAC"/>
    <property type="match status" value="1"/>
</dbReference>
<dbReference type="PANTHER" id="PTHR43280:SF32">
    <property type="entry name" value="TRANSCRIPTIONAL REGULATORY PROTEIN"/>
    <property type="match status" value="1"/>
</dbReference>
<evidence type="ECO:0000256" key="2">
    <source>
        <dbReference type="ARBA" id="ARBA00023125"/>
    </source>
</evidence>
<dbReference type="SUPFAM" id="SSF46689">
    <property type="entry name" value="Homeodomain-like"/>
    <property type="match status" value="1"/>
</dbReference>
<dbReference type="AlphaFoldDB" id="A0A1M5S749"/>
<dbReference type="Gene3D" id="2.60.120.10">
    <property type="entry name" value="Jelly Rolls"/>
    <property type="match status" value="1"/>
</dbReference>
<evidence type="ECO:0000259" key="4">
    <source>
        <dbReference type="PROSITE" id="PS01124"/>
    </source>
</evidence>
<proteinExistence type="predicted"/>
<keyword evidence="6" id="KW-1185">Reference proteome</keyword>
<name>A0A1M5S749_9BACT</name>
<reference evidence="5 6" key="1">
    <citation type="submission" date="2016-11" db="EMBL/GenBank/DDBJ databases">
        <authorList>
            <person name="Jaros S."/>
            <person name="Januszkiewicz K."/>
            <person name="Wedrychowicz H."/>
        </authorList>
    </citation>
    <scope>NUCLEOTIDE SEQUENCE [LARGE SCALE GENOMIC DNA]</scope>
    <source>
        <strain evidence="5 6">DSM 24574</strain>
    </source>
</reference>
<dbReference type="InterPro" id="IPR020449">
    <property type="entry name" value="Tscrpt_reg_AraC-type_HTH"/>
</dbReference>
<gene>
    <name evidence="5" type="ORF">SAMN04488109_3784</name>
</gene>
<evidence type="ECO:0000313" key="6">
    <source>
        <dbReference type="Proteomes" id="UP000184212"/>
    </source>
</evidence>
<evidence type="ECO:0000256" key="1">
    <source>
        <dbReference type="ARBA" id="ARBA00023015"/>
    </source>
</evidence>
<protein>
    <submittedName>
        <fullName evidence="5">AraC-type DNA-binding protein</fullName>
    </submittedName>
</protein>
<dbReference type="InterPro" id="IPR018060">
    <property type="entry name" value="HTH_AraC"/>
</dbReference>
<dbReference type="InterPro" id="IPR003313">
    <property type="entry name" value="AraC-bd"/>
</dbReference>
<sequence>MATRSPSPSDHTPVYCLDTFSKKADDSLFYIEKLQTHLKQHEFISKPHRHDFYLLLYVIQGSGKHDIDFVSYDLGPGSFFVMTPGQVHAWNLAPGTDGYIVFFVPEFYRMGLTENSLLDFPFFHSLHPNPLIPLPPNAEPMLDRVLQEMQAEFHRPSPPDLRLLRSYLDIVLLKVARHYATGVAGQAAQGTTFKLRKLEELIDQHYATLKQPSEYAERMHLSASYLNNICKKNLNKTLSDLIHERVVLEAKRYFAYSDLTINEVAHALNFTETSYFIRFFKKQTGLTPEQFKESMIRAIE</sequence>
<keyword evidence="3" id="KW-0804">Transcription</keyword>
<keyword evidence="1" id="KW-0805">Transcription regulation</keyword>
<dbReference type="SUPFAM" id="SSF51215">
    <property type="entry name" value="Regulatory protein AraC"/>
    <property type="match status" value="1"/>
</dbReference>
<dbReference type="InterPro" id="IPR037923">
    <property type="entry name" value="HTH-like"/>
</dbReference>
<dbReference type="Gene3D" id="1.10.10.60">
    <property type="entry name" value="Homeodomain-like"/>
    <property type="match status" value="1"/>
</dbReference>